<feature type="transmembrane region" description="Helical" evidence="8">
    <location>
        <begin position="240"/>
        <end position="262"/>
    </location>
</feature>
<protein>
    <submittedName>
        <fullName evidence="10">Glycosyltransferase family 39 protein</fullName>
    </submittedName>
</protein>
<feature type="domain" description="Glycosyltransferase RgtA/B/C/D-like" evidence="9">
    <location>
        <begin position="102"/>
        <end position="259"/>
    </location>
</feature>
<feature type="transmembrane region" description="Helical" evidence="8">
    <location>
        <begin position="337"/>
        <end position="354"/>
    </location>
</feature>
<feature type="transmembrane region" description="Helical" evidence="8">
    <location>
        <begin position="311"/>
        <end position="330"/>
    </location>
</feature>
<dbReference type="RefSeq" id="WP_181931109.1">
    <property type="nucleotide sequence ID" value="NZ_CP054698.1"/>
</dbReference>
<reference evidence="11" key="1">
    <citation type="submission" date="2020-06" db="EMBL/GenBank/DDBJ databases">
        <title>Nostoc edaphicum CCNP1411 genome.</title>
        <authorList>
            <person name="Fidor A."/>
            <person name="Grabski M."/>
            <person name="Gawor J."/>
            <person name="Gromadka R."/>
            <person name="Wegrzyn G."/>
            <person name="Mazur-Marzec H."/>
        </authorList>
    </citation>
    <scope>NUCLEOTIDE SEQUENCE [LARGE SCALE GENOMIC DNA]</scope>
    <source>
        <strain evidence="11">CCNP1411</strain>
    </source>
</reference>
<keyword evidence="7 8" id="KW-0472">Membrane</keyword>
<evidence type="ECO:0000259" key="9">
    <source>
        <dbReference type="Pfam" id="PF13231"/>
    </source>
</evidence>
<evidence type="ECO:0000256" key="3">
    <source>
        <dbReference type="ARBA" id="ARBA00022676"/>
    </source>
</evidence>
<feature type="transmembrane region" description="Helical" evidence="8">
    <location>
        <begin position="400"/>
        <end position="420"/>
    </location>
</feature>
<dbReference type="GO" id="GO:0009103">
    <property type="term" value="P:lipopolysaccharide biosynthetic process"/>
    <property type="evidence" value="ECO:0007669"/>
    <property type="project" value="UniProtKB-ARBA"/>
</dbReference>
<feature type="transmembrane region" description="Helical" evidence="8">
    <location>
        <begin position="201"/>
        <end position="228"/>
    </location>
</feature>
<dbReference type="KEGG" id="ned:HUN01_09870"/>
<feature type="transmembrane region" description="Helical" evidence="8">
    <location>
        <begin position="15"/>
        <end position="33"/>
    </location>
</feature>
<evidence type="ECO:0000313" key="11">
    <source>
        <dbReference type="Proteomes" id="UP000514713"/>
    </source>
</evidence>
<evidence type="ECO:0000256" key="5">
    <source>
        <dbReference type="ARBA" id="ARBA00022692"/>
    </source>
</evidence>
<evidence type="ECO:0000256" key="8">
    <source>
        <dbReference type="SAM" id="Phobius"/>
    </source>
</evidence>
<dbReference type="PANTHER" id="PTHR33908">
    <property type="entry name" value="MANNOSYLTRANSFERASE YKCB-RELATED"/>
    <property type="match status" value="1"/>
</dbReference>
<evidence type="ECO:0000313" key="10">
    <source>
        <dbReference type="EMBL" id="QMS87878.1"/>
    </source>
</evidence>
<keyword evidence="5 8" id="KW-0812">Transmembrane</keyword>
<dbReference type="GO" id="GO:0005886">
    <property type="term" value="C:plasma membrane"/>
    <property type="evidence" value="ECO:0007669"/>
    <property type="project" value="UniProtKB-SubCell"/>
</dbReference>
<dbReference type="PANTHER" id="PTHR33908:SF11">
    <property type="entry name" value="MEMBRANE PROTEIN"/>
    <property type="match status" value="1"/>
</dbReference>
<dbReference type="InterPro" id="IPR038731">
    <property type="entry name" value="RgtA/B/C-like"/>
</dbReference>
<proteinExistence type="predicted"/>
<keyword evidence="11" id="KW-1185">Reference proteome</keyword>
<gene>
    <name evidence="10" type="ORF">HUN01_09870</name>
</gene>
<keyword evidence="2" id="KW-1003">Cell membrane</keyword>
<feature type="transmembrane region" description="Helical" evidence="8">
    <location>
        <begin position="173"/>
        <end position="189"/>
    </location>
</feature>
<sequence>MKKQSPQNWIIPKSWLRIIVIILVVIGVFFRFVNLDQKLYWGDEIFSSLRTSGYMQSEMKEQLNNGRLLNIEDLRKYQYPNSGKNTIDTIKGIIIEDSQILPLYILMARFWVELFGNSVAVIRSFSVFISLFTFPCLYWLCLELFESSLVGWIAIGLVAVSPIHVVYAQEARAYSLGIVAILLSSAALLRAMRLKTKVSWLIYAATLPLGFYTHLFFSLVAFAQGIYVVAIERFRLSKTLIYYLLASLAGFITFVPWIWIIITNPHEEAVAWTNAKQTLFTSAARWAGIFSRTFIDLGISPSDPGKLKLVLIPFILIILALMSYSIYFLCRRTSKEVWLFVLTLIGALGVPLLITDFVFQKRYATSRYTLPSVLGIQLAVAYLFTTKITSIYTKTWQKKLWSFLAFMVIIGGIISCTIHSQSKIWWNQFPEKYQEYPKIANIVNQANKPLLISDDNNLLPPIQILGYLVDPKVRFQIVGKNQLPEITNGFSDIFLFLYEPSDFLKAGVEKVYNSKLQQVNDYLWKITKPN</sequence>
<keyword evidence="4 10" id="KW-0808">Transferase</keyword>
<evidence type="ECO:0000256" key="6">
    <source>
        <dbReference type="ARBA" id="ARBA00022989"/>
    </source>
</evidence>
<accession>A0A7D7LAD2</accession>
<evidence type="ECO:0000256" key="7">
    <source>
        <dbReference type="ARBA" id="ARBA00023136"/>
    </source>
</evidence>
<evidence type="ECO:0000256" key="4">
    <source>
        <dbReference type="ARBA" id="ARBA00022679"/>
    </source>
</evidence>
<name>A0A7D7LAD2_9NOSO</name>
<organism evidence="10 11">
    <name type="scientific">Nostoc edaphicum CCNP1411</name>
    <dbReference type="NCBI Taxonomy" id="1472755"/>
    <lineage>
        <taxon>Bacteria</taxon>
        <taxon>Bacillati</taxon>
        <taxon>Cyanobacteriota</taxon>
        <taxon>Cyanophyceae</taxon>
        <taxon>Nostocales</taxon>
        <taxon>Nostocaceae</taxon>
        <taxon>Nostoc</taxon>
    </lineage>
</organism>
<keyword evidence="6 8" id="KW-1133">Transmembrane helix</keyword>
<evidence type="ECO:0000256" key="2">
    <source>
        <dbReference type="ARBA" id="ARBA00022475"/>
    </source>
</evidence>
<feature type="transmembrane region" description="Helical" evidence="8">
    <location>
        <begin position="149"/>
        <end position="167"/>
    </location>
</feature>
<dbReference type="InterPro" id="IPR050297">
    <property type="entry name" value="LipidA_mod_glycosyltrf_83"/>
</dbReference>
<evidence type="ECO:0000256" key="1">
    <source>
        <dbReference type="ARBA" id="ARBA00004651"/>
    </source>
</evidence>
<comment type="subcellular location">
    <subcellularLocation>
        <location evidence="1">Cell membrane</location>
        <topology evidence="1">Multi-pass membrane protein</topology>
    </subcellularLocation>
</comment>
<dbReference type="GO" id="GO:0016763">
    <property type="term" value="F:pentosyltransferase activity"/>
    <property type="evidence" value="ECO:0007669"/>
    <property type="project" value="TreeGrafter"/>
</dbReference>
<feature type="transmembrane region" description="Helical" evidence="8">
    <location>
        <begin position="374"/>
        <end position="393"/>
    </location>
</feature>
<dbReference type="AlphaFoldDB" id="A0A7D7LAD2"/>
<keyword evidence="3" id="KW-0328">Glycosyltransferase</keyword>
<dbReference type="EMBL" id="CP054698">
    <property type="protein sequence ID" value="QMS87878.1"/>
    <property type="molecule type" value="Genomic_DNA"/>
</dbReference>
<dbReference type="Pfam" id="PF13231">
    <property type="entry name" value="PMT_2"/>
    <property type="match status" value="1"/>
</dbReference>
<feature type="transmembrane region" description="Helical" evidence="8">
    <location>
        <begin position="120"/>
        <end position="142"/>
    </location>
</feature>
<dbReference type="Proteomes" id="UP000514713">
    <property type="component" value="Chromosome"/>
</dbReference>